<evidence type="ECO:0000256" key="7">
    <source>
        <dbReference type="ARBA" id="ARBA00023065"/>
    </source>
</evidence>
<accession>A0AAW8XGL1</accession>
<dbReference type="PIRSF" id="PIRSF006603">
    <property type="entry name" value="DinF"/>
    <property type="match status" value="1"/>
</dbReference>
<feature type="transmembrane region" description="Helical" evidence="10">
    <location>
        <begin position="7"/>
        <end position="33"/>
    </location>
</feature>
<dbReference type="GO" id="GO:0042910">
    <property type="term" value="F:xenobiotic transmembrane transporter activity"/>
    <property type="evidence" value="ECO:0007669"/>
    <property type="project" value="InterPro"/>
</dbReference>
<keyword evidence="4" id="KW-1003">Cell membrane</keyword>
<name>A0AAW8XGL1_HELPX</name>
<feature type="transmembrane region" description="Helical" evidence="10">
    <location>
        <begin position="186"/>
        <end position="208"/>
    </location>
</feature>
<feature type="transmembrane region" description="Helical" evidence="10">
    <location>
        <begin position="377"/>
        <end position="398"/>
    </location>
</feature>
<sequence>MYQVKKIFSLALPSGINAFLDVLVVALSVFFVGKISHHHIVALGVGLQFLMLFYGINTILYTGTNAILSRLVGARDFAQINHAFSSIFIGAFVICLGVLFVSYFLIEPFLNWMQLQDPSRQLTQDYLEVLVIALPSIFLKNVLVSALASFSDTLTPFIVKIIMVIACIFLNQALIFGDFGFKEMGIVGSALANVIVSYLELLALGVWIQIKKIPLKFKITFHFSFLKTMFRVGWPAGFERLLSLFSLILLSKFVASYGDKVLAGMQIGIRVETFSFMPGFGFMIAAMVLTGQNLGANKPKIATEYAHLILKISMGLMGVLGIVLVLFAKEFASLFSQDGEVLEVARSYLIAVGLSQAPLIGYFVLDGVFRGAGISKVSLYINTLSLWGLRIMPIYLLLIHHFKVEFIFVVIASETFLRSFIYYKVFSKGIWKRCGKKA</sequence>
<keyword evidence="2" id="KW-0813">Transport</keyword>
<evidence type="ECO:0000256" key="9">
    <source>
        <dbReference type="ARBA" id="ARBA00031636"/>
    </source>
</evidence>
<evidence type="ECO:0000256" key="10">
    <source>
        <dbReference type="SAM" id="Phobius"/>
    </source>
</evidence>
<dbReference type="GO" id="GO:0005886">
    <property type="term" value="C:plasma membrane"/>
    <property type="evidence" value="ECO:0007669"/>
    <property type="project" value="UniProtKB-SubCell"/>
</dbReference>
<dbReference type="GO" id="GO:0006811">
    <property type="term" value="P:monoatomic ion transport"/>
    <property type="evidence" value="ECO:0007669"/>
    <property type="project" value="UniProtKB-KW"/>
</dbReference>
<dbReference type="GO" id="GO:0015297">
    <property type="term" value="F:antiporter activity"/>
    <property type="evidence" value="ECO:0007669"/>
    <property type="project" value="UniProtKB-KW"/>
</dbReference>
<reference evidence="11" key="1">
    <citation type="submission" date="2023-08" db="EMBL/GenBank/DDBJ databases">
        <title>First insite into the whole-genome sequence variations in clarithromycin resistant Helicobacter pylori clinical isolates in Russia.</title>
        <authorList>
            <person name="Starkova D.A."/>
            <person name="Svarval A.V."/>
            <person name="Polev D.E."/>
            <person name="Saitova A.T."/>
            <person name="Gladyshev N.S."/>
            <person name="Egorova S.A."/>
        </authorList>
    </citation>
    <scope>NUCLEOTIDE SEQUENCE</scope>
    <source>
        <strain evidence="11">HP96</strain>
    </source>
</reference>
<evidence type="ECO:0000256" key="1">
    <source>
        <dbReference type="ARBA" id="ARBA00004651"/>
    </source>
</evidence>
<feature type="transmembrane region" description="Helical" evidence="10">
    <location>
        <begin position="275"/>
        <end position="296"/>
    </location>
</feature>
<feature type="transmembrane region" description="Helical" evidence="10">
    <location>
        <begin position="157"/>
        <end position="174"/>
    </location>
</feature>
<dbReference type="Proteomes" id="UP001262343">
    <property type="component" value="Unassembled WGS sequence"/>
</dbReference>
<evidence type="ECO:0000256" key="6">
    <source>
        <dbReference type="ARBA" id="ARBA00022989"/>
    </source>
</evidence>
<feature type="transmembrane region" description="Helical" evidence="10">
    <location>
        <begin position="404"/>
        <end position="423"/>
    </location>
</feature>
<dbReference type="AlphaFoldDB" id="A0AAW8XGL1"/>
<dbReference type="NCBIfam" id="TIGR00797">
    <property type="entry name" value="matE"/>
    <property type="match status" value="1"/>
</dbReference>
<keyword evidence="6 10" id="KW-1133">Transmembrane helix</keyword>
<dbReference type="InterPro" id="IPR050222">
    <property type="entry name" value="MATE_MdtK"/>
</dbReference>
<evidence type="ECO:0000256" key="5">
    <source>
        <dbReference type="ARBA" id="ARBA00022692"/>
    </source>
</evidence>
<feature type="transmembrane region" description="Helical" evidence="10">
    <location>
        <begin position="308"/>
        <end position="328"/>
    </location>
</feature>
<keyword evidence="8 10" id="KW-0472">Membrane</keyword>
<comment type="subcellular location">
    <subcellularLocation>
        <location evidence="1">Cell membrane</location>
        <topology evidence="1">Multi-pass membrane protein</topology>
    </subcellularLocation>
</comment>
<feature type="transmembrane region" description="Helical" evidence="10">
    <location>
        <begin position="126"/>
        <end position="150"/>
    </location>
</feature>
<protein>
    <recommendedName>
        <fullName evidence="9">Multidrug-efflux transporter</fullName>
    </recommendedName>
</protein>
<gene>
    <name evidence="11" type="ORF">RGC53_02705</name>
</gene>
<evidence type="ECO:0000313" key="11">
    <source>
        <dbReference type="EMBL" id="MDU9789749.1"/>
    </source>
</evidence>
<keyword evidence="3" id="KW-0050">Antiport</keyword>
<feature type="transmembrane region" description="Helical" evidence="10">
    <location>
        <begin position="39"/>
        <end position="62"/>
    </location>
</feature>
<evidence type="ECO:0000256" key="3">
    <source>
        <dbReference type="ARBA" id="ARBA00022449"/>
    </source>
</evidence>
<dbReference type="PANTHER" id="PTHR43298:SF2">
    <property type="entry name" value="FMN_FAD EXPORTER YEEO-RELATED"/>
    <property type="match status" value="1"/>
</dbReference>
<keyword evidence="7" id="KW-0406">Ion transport</keyword>
<evidence type="ECO:0000313" key="12">
    <source>
        <dbReference type="Proteomes" id="UP001262343"/>
    </source>
</evidence>
<dbReference type="CDD" id="cd13137">
    <property type="entry name" value="MATE_NorM_like"/>
    <property type="match status" value="1"/>
</dbReference>
<evidence type="ECO:0000256" key="2">
    <source>
        <dbReference type="ARBA" id="ARBA00022448"/>
    </source>
</evidence>
<proteinExistence type="predicted"/>
<feature type="transmembrane region" description="Helical" evidence="10">
    <location>
        <begin position="348"/>
        <end position="365"/>
    </location>
</feature>
<keyword evidence="5 10" id="KW-0812">Transmembrane</keyword>
<evidence type="ECO:0000256" key="8">
    <source>
        <dbReference type="ARBA" id="ARBA00023136"/>
    </source>
</evidence>
<comment type="caution">
    <text evidence="11">The sequence shown here is derived from an EMBL/GenBank/DDBJ whole genome shotgun (WGS) entry which is preliminary data.</text>
</comment>
<dbReference type="Pfam" id="PF01554">
    <property type="entry name" value="MatE"/>
    <property type="match status" value="2"/>
</dbReference>
<feature type="transmembrane region" description="Helical" evidence="10">
    <location>
        <begin position="237"/>
        <end position="255"/>
    </location>
</feature>
<dbReference type="PANTHER" id="PTHR43298">
    <property type="entry name" value="MULTIDRUG RESISTANCE PROTEIN NORM-RELATED"/>
    <property type="match status" value="1"/>
</dbReference>
<dbReference type="EMBL" id="JAVKQK010000005">
    <property type="protein sequence ID" value="MDU9789749.1"/>
    <property type="molecule type" value="Genomic_DNA"/>
</dbReference>
<organism evidence="11 12">
    <name type="scientific">Helicobacter pylori</name>
    <name type="common">Campylobacter pylori</name>
    <dbReference type="NCBI Taxonomy" id="210"/>
    <lineage>
        <taxon>Bacteria</taxon>
        <taxon>Pseudomonadati</taxon>
        <taxon>Campylobacterota</taxon>
        <taxon>Epsilonproteobacteria</taxon>
        <taxon>Campylobacterales</taxon>
        <taxon>Helicobacteraceae</taxon>
        <taxon>Helicobacter</taxon>
    </lineage>
</organism>
<feature type="transmembrane region" description="Helical" evidence="10">
    <location>
        <begin position="83"/>
        <end position="106"/>
    </location>
</feature>
<evidence type="ECO:0000256" key="4">
    <source>
        <dbReference type="ARBA" id="ARBA00022475"/>
    </source>
</evidence>
<dbReference type="RefSeq" id="WP_316469762.1">
    <property type="nucleotide sequence ID" value="NZ_JAVKQK010000005.1"/>
</dbReference>
<dbReference type="InterPro" id="IPR048279">
    <property type="entry name" value="MdtK-like"/>
</dbReference>
<dbReference type="InterPro" id="IPR002528">
    <property type="entry name" value="MATE_fam"/>
</dbReference>